<dbReference type="Proteomes" id="UP000195105">
    <property type="component" value="Unassembled WGS sequence"/>
</dbReference>
<protein>
    <recommendedName>
        <fullName evidence="1">HTH cro/C1-type domain-containing protein</fullName>
    </recommendedName>
</protein>
<name>A0A243S9M9_9ACTN</name>
<evidence type="ECO:0000313" key="2">
    <source>
        <dbReference type="EMBL" id="OUD04359.1"/>
    </source>
</evidence>
<dbReference type="InterPro" id="IPR010982">
    <property type="entry name" value="Lambda_DNA-bd_dom_sf"/>
</dbReference>
<dbReference type="Gene3D" id="1.10.260.40">
    <property type="entry name" value="lambda repressor-like DNA-binding domains"/>
    <property type="match status" value="1"/>
</dbReference>
<dbReference type="Pfam" id="PF13560">
    <property type="entry name" value="HTH_31"/>
    <property type="match status" value="1"/>
</dbReference>
<evidence type="ECO:0000259" key="1">
    <source>
        <dbReference type="PROSITE" id="PS50943"/>
    </source>
</evidence>
<feature type="domain" description="HTH cro/C1-type" evidence="1">
    <location>
        <begin position="10"/>
        <end position="62"/>
    </location>
</feature>
<proteinExistence type="predicted"/>
<comment type="caution">
    <text evidence="2">The sequence shown here is derived from an EMBL/GenBank/DDBJ whole genome shotgun (WGS) entry which is preliminary data.</text>
</comment>
<dbReference type="InterPro" id="IPR011990">
    <property type="entry name" value="TPR-like_helical_dom_sf"/>
</dbReference>
<dbReference type="InterPro" id="IPR001387">
    <property type="entry name" value="Cro/C1-type_HTH"/>
</dbReference>
<gene>
    <name evidence="2" type="ORF">CA983_04695</name>
</gene>
<organism evidence="2 3">
    <name type="scientific">Streptomyces swartbergensis</name>
    <dbReference type="NCBI Taxonomy" id="487165"/>
    <lineage>
        <taxon>Bacteria</taxon>
        <taxon>Bacillati</taxon>
        <taxon>Actinomycetota</taxon>
        <taxon>Actinomycetes</taxon>
        <taxon>Kitasatosporales</taxon>
        <taxon>Streptomycetaceae</taxon>
        <taxon>Streptomyces</taxon>
    </lineage>
</organism>
<keyword evidence="3" id="KW-1185">Reference proteome</keyword>
<dbReference type="GO" id="GO:0003677">
    <property type="term" value="F:DNA binding"/>
    <property type="evidence" value="ECO:0007669"/>
    <property type="project" value="InterPro"/>
</dbReference>
<reference evidence="2 3" key="1">
    <citation type="submission" date="2017-05" db="EMBL/GenBank/DDBJ databases">
        <title>Biotechnological potential of actinobacteria isolated from South African environments.</title>
        <authorList>
            <person name="Le Roes-Hill M."/>
            <person name="Prins A."/>
            <person name="Durrell K.A."/>
        </authorList>
    </citation>
    <scope>NUCLEOTIDE SEQUENCE [LARGE SCALE GENOMIC DNA]</scope>
    <source>
        <strain evidence="2 3">HMC13</strain>
    </source>
</reference>
<dbReference type="SUPFAM" id="SSF47413">
    <property type="entry name" value="lambda repressor-like DNA-binding domains"/>
    <property type="match status" value="1"/>
</dbReference>
<dbReference type="AlphaFoldDB" id="A0A243S9M9"/>
<dbReference type="RefSeq" id="WP_244206643.1">
    <property type="nucleotide sequence ID" value="NZ_NGFN01000015.1"/>
</dbReference>
<dbReference type="EMBL" id="NGFN01000015">
    <property type="protein sequence ID" value="OUD04359.1"/>
    <property type="molecule type" value="Genomic_DNA"/>
</dbReference>
<dbReference type="CDD" id="cd00093">
    <property type="entry name" value="HTH_XRE"/>
    <property type="match status" value="1"/>
</dbReference>
<evidence type="ECO:0000313" key="3">
    <source>
        <dbReference type="Proteomes" id="UP000195105"/>
    </source>
</evidence>
<sequence>MQNETFGQALRRLRGNRSVRDVAQLASCGKSYVSDLENGKRQPTEDIAVALDRALGADGELIALAERRPGASVMEQADALQRGLTESLAAGPVTDASLDEWEYTVARHGRATRYRPEGELLGELVADFQDLRLLLMHRHQPAVHKKLTTTAARLAGLMALTLLKLGDDRSQLWWRTGRAAAAAAEDRATLSWIYAQEAYQRYYSGDLFGAVELASRAQHLAGGLPCVGPALAAPLEARAHAQLGAREQSVEALDAAEAALRRLPEEEQIGSAFGYSESQLRFHSGNAWTHLGETRLAAAEHDRALELYPASDRTDRALVSLDQAMCLALDGDLAGAAVRATQAILDLPEQHRSSLIIYRARDVAANVPEARAVSEVRVLHEVLALPAGERGRSEDREGN</sequence>
<dbReference type="Gene3D" id="1.25.40.10">
    <property type="entry name" value="Tetratricopeptide repeat domain"/>
    <property type="match status" value="1"/>
</dbReference>
<dbReference type="PROSITE" id="PS50943">
    <property type="entry name" value="HTH_CROC1"/>
    <property type="match status" value="1"/>
</dbReference>
<dbReference type="SUPFAM" id="SSF48452">
    <property type="entry name" value="TPR-like"/>
    <property type="match status" value="1"/>
</dbReference>
<dbReference type="SMART" id="SM00530">
    <property type="entry name" value="HTH_XRE"/>
    <property type="match status" value="1"/>
</dbReference>
<accession>A0A243S9M9</accession>